<feature type="domain" description="Glutaredoxin" evidence="3">
    <location>
        <begin position="4"/>
        <end position="61"/>
    </location>
</feature>
<organism evidence="4 5">
    <name type="scientific">Helcococcus ovis</name>
    <dbReference type="NCBI Taxonomy" id="72026"/>
    <lineage>
        <taxon>Bacteria</taxon>
        <taxon>Bacillati</taxon>
        <taxon>Bacillota</taxon>
        <taxon>Tissierellia</taxon>
        <taxon>Tissierellales</taxon>
        <taxon>Peptoniphilaceae</taxon>
        <taxon>Helcococcus</taxon>
    </lineage>
</organism>
<dbReference type="InterPro" id="IPR036249">
    <property type="entry name" value="Thioredoxin-like_sf"/>
</dbReference>
<protein>
    <submittedName>
        <fullName evidence="4">Glutaredoxin family protein</fullName>
    </submittedName>
</protein>
<keyword evidence="2" id="KW-0676">Redox-active center</keyword>
<dbReference type="SUPFAM" id="SSF52833">
    <property type="entry name" value="Thioredoxin-like"/>
    <property type="match status" value="1"/>
</dbReference>
<dbReference type="AlphaFoldDB" id="A0A4R9C4A6"/>
<dbReference type="PANTHER" id="PTHR34386:SF1">
    <property type="entry name" value="GLUTAREDOXIN-LIKE PROTEIN NRDH"/>
    <property type="match status" value="1"/>
</dbReference>
<dbReference type="GO" id="GO:0045454">
    <property type="term" value="P:cell redox homeostasis"/>
    <property type="evidence" value="ECO:0007669"/>
    <property type="project" value="TreeGrafter"/>
</dbReference>
<name>A0A4R9C4A6_9FIRM</name>
<dbReference type="PROSITE" id="PS51354">
    <property type="entry name" value="GLUTAREDOXIN_2"/>
    <property type="match status" value="1"/>
</dbReference>
<keyword evidence="5" id="KW-1185">Reference proteome</keyword>
<dbReference type="OrthoDB" id="3174166at2"/>
<evidence type="ECO:0000313" key="4">
    <source>
        <dbReference type="EMBL" id="TFF66314.1"/>
    </source>
</evidence>
<evidence type="ECO:0000256" key="2">
    <source>
        <dbReference type="ARBA" id="ARBA00023284"/>
    </source>
</evidence>
<dbReference type="Pfam" id="PF00462">
    <property type="entry name" value="Glutaredoxin"/>
    <property type="match status" value="1"/>
</dbReference>
<dbReference type="RefSeq" id="WP_134711231.1">
    <property type="nucleotide sequence ID" value="NZ_CP119081.1"/>
</dbReference>
<evidence type="ECO:0000256" key="1">
    <source>
        <dbReference type="ARBA" id="ARBA00023157"/>
    </source>
</evidence>
<dbReference type="PROSITE" id="PS00195">
    <property type="entry name" value="GLUTAREDOXIN_1"/>
    <property type="match status" value="1"/>
</dbReference>
<gene>
    <name evidence="4" type="ORF">EQF91_04280</name>
</gene>
<dbReference type="Proteomes" id="UP000297454">
    <property type="component" value="Unassembled WGS sequence"/>
</dbReference>
<dbReference type="GeneID" id="97030242"/>
<sequence>MQKVVVYTSETCPYCVAAKEFLKENNVEYTEKNVTSDETARNELIEKGYRGVPVIVVGEEEIVGFDKNRLSSLLGL</sequence>
<dbReference type="InterPro" id="IPR002109">
    <property type="entry name" value="Glutaredoxin"/>
</dbReference>
<dbReference type="NCBIfam" id="TIGR02196">
    <property type="entry name" value="GlrX_YruB"/>
    <property type="match status" value="1"/>
</dbReference>
<evidence type="ECO:0000259" key="3">
    <source>
        <dbReference type="Pfam" id="PF00462"/>
    </source>
</evidence>
<dbReference type="EMBL" id="SCFR01000011">
    <property type="protein sequence ID" value="TFF66314.1"/>
    <property type="molecule type" value="Genomic_DNA"/>
</dbReference>
<evidence type="ECO:0000313" key="5">
    <source>
        <dbReference type="Proteomes" id="UP000297454"/>
    </source>
</evidence>
<dbReference type="CDD" id="cd02976">
    <property type="entry name" value="NrdH"/>
    <property type="match status" value="1"/>
</dbReference>
<dbReference type="InterPro" id="IPR011767">
    <property type="entry name" value="GLR_AS"/>
</dbReference>
<dbReference type="InterPro" id="IPR014025">
    <property type="entry name" value="Glutaredoxin_subgr"/>
</dbReference>
<keyword evidence="1" id="KW-1015">Disulfide bond</keyword>
<dbReference type="InterPro" id="IPR011911">
    <property type="entry name" value="GlrX_YruB"/>
</dbReference>
<dbReference type="GO" id="GO:0009055">
    <property type="term" value="F:electron transfer activity"/>
    <property type="evidence" value="ECO:0007669"/>
    <property type="project" value="TreeGrafter"/>
</dbReference>
<dbReference type="PANTHER" id="PTHR34386">
    <property type="entry name" value="GLUTAREDOXIN"/>
    <property type="match status" value="1"/>
</dbReference>
<dbReference type="PRINTS" id="PR00160">
    <property type="entry name" value="GLUTAREDOXIN"/>
</dbReference>
<accession>A0A4R9C4A6</accession>
<dbReference type="Gene3D" id="3.40.30.10">
    <property type="entry name" value="Glutaredoxin"/>
    <property type="match status" value="1"/>
</dbReference>
<dbReference type="InterPro" id="IPR051548">
    <property type="entry name" value="Grx-like_ET"/>
</dbReference>
<proteinExistence type="predicted"/>
<reference evidence="4 5" key="1">
    <citation type="submission" date="2019-01" db="EMBL/GenBank/DDBJ databases">
        <title>Draft Genome Sequences of Helcococcus ovis Strains Isolated from the Uterus and Vagina of Dairy Cows with Metritis.</title>
        <authorList>
            <person name="Cunha F."/>
            <person name="Jeon S.J."/>
            <person name="Kutzer P."/>
            <person name="Galvao K.N."/>
        </authorList>
    </citation>
    <scope>NUCLEOTIDE SEQUENCE [LARGE SCALE GENOMIC DNA]</scope>
    <source>
        <strain evidence="4 5">KG-37</strain>
    </source>
</reference>
<comment type="caution">
    <text evidence="4">The sequence shown here is derived from an EMBL/GenBank/DDBJ whole genome shotgun (WGS) entry which is preliminary data.</text>
</comment>